<reference evidence="2 3" key="1">
    <citation type="journal article" date="2016" name="Nat. Commun.">
        <title>Thousands of microbial genomes shed light on interconnected biogeochemical processes in an aquifer system.</title>
        <authorList>
            <person name="Anantharaman K."/>
            <person name="Brown C.T."/>
            <person name="Hug L.A."/>
            <person name="Sharon I."/>
            <person name="Castelle C.J."/>
            <person name="Probst A.J."/>
            <person name="Thomas B.C."/>
            <person name="Singh A."/>
            <person name="Wilkins M.J."/>
            <person name="Karaoz U."/>
            <person name="Brodie E.L."/>
            <person name="Williams K.H."/>
            <person name="Hubbard S.S."/>
            <person name="Banfield J.F."/>
        </authorList>
    </citation>
    <scope>NUCLEOTIDE SEQUENCE [LARGE SCALE GENOMIC DNA]</scope>
</reference>
<dbReference type="EMBL" id="MHKK01000002">
    <property type="protein sequence ID" value="OGY90653.1"/>
    <property type="molecule type" value="Genomic_DNA"/>
</dbReference>
<comment type="caution">
    <text evidence="2">The sequence shown here is derived from an EMBL/GenBank/DDBJ whole genome shotgun (WGS) entry which is preliminary data.</text>
</comment>
<organism evidence="2 3">
    <name type="scientific">Candidatus Komeilibacteria bacterium RIFCSPHIGHO2_01_FULL_52_14</name>
    <dbReference type="NCBI Taxonomy" id="1798549"/>
    <lineage>
        <taxon>Bacteria</taxon>
        <taxon>Candidatus Komeiliibacteriota</taxon>
    </lineage>
</organism>
<gene>
    <name evidence="2" type="ORF">A2677_00045</name>
</gene>
<evidence type="ECO:0000313" key="3">
    <source>
        <dbReference type="Proteomes" id="UP000177817"/>
    </source>
</evidence>
<sequence>MKGVKFFVLVGAVLVISGCTAKGLGKLVKFSEPSIKDAFCGVHINYQYCKCAFHNEFCNAIGMKKGPANTYVQAEYKKWRDQQLALFGAECSAKGGIFKTNACQYCAEGYTVSNGQCKDEKTVAAEFKPDGPLTAECVIKQGEFDRDWKKYSDIDDAIPFEDRSYEAKQALTVYETMISKMLEAFALERDVALEKDMIAELTTYREALVKNIKTNLLKSFWRLAWVTYSTIDSTRSLKGSYEKLIDEGEVLEHIGAALKIIRSGVPPDSSFAIDTSSITGKIKSGGASVALDAVESLGDPVTVATTLFQETITQSLPTADITEEEVAILESQNLKKGVIDEILKESADANTEREAKLATLEMEIADLQKEVGGWEAKEKERVLASLEESCKDQKKKFETAQ</sequence>
<dbReference type="PROSITE" id="PS51257">
    <property type="entry name" value="PROKAR_LIPOPROTEIN"/>
    <property type="match status" value="1"/>
</dbReference>
<evidence type="ECO:0000313" key="2">
    <source>
        <dbReference type="EMBL" id="OGY90653.1"/>
    </source>
</evidence>
<name>A0A1G2BNC9_9BACT</name>
<protein>
    <submittedName>
        <fullName evidence="2">Uncharacterized protein</fullName>
    </submittedName>
</protein>
<evidence type="ECO:0000256" key="1">
    <source>
        <dbReference type="SAM" id="Coils"/>
    </source>
</evidence>
<dbReference type="Proteomes" id="UP000177817">
    <property type="component" value="Unassembled WGS sequence"/>
</dbReference>
<feature type="coiled-coil region" evidence="1">
    <location>
        <begin position="350"/>
        <end position="396"/>
    </location>
</feature>
<proteinExistence type="predicted"/>
<accession>A0A1G2BNC9</accession>
<dbReference type="AlphaFoldDB" id="A0A1G2BNC9"/>
<keyword evidence="1" id="KW-0175">Coiled coil</keyword>